<accession>A0A2X4HH88</accession>
<dbReference type="OMA" id="PMNVWEF"/>
<evidence type="ECO:0000256" key="1">
    <source>
        <dbReference type="ARBA" id="ARBA00023125"/>
    </source>
</evidence>
<dbReference type="CDD" id="cd00093">
    <property type="entry name" value="HTH_XRE"/>
    <property type="match status" value="1"/>
</dbReference>
<dbReference type="SUPFAM" id="SSF47413">
    <property type="entry name" value="lambda repressor-like DNA-binding domains"/>
    <property type="match status" value="1"/>
</dbReference>
<dbReference type="EMBL" id="WLXI01000001">
    <property type="protein sequence ID" value="MTD00683.1"/>
    <property type="molecule type" value="Genomic_DNA"/>
</dbReference>
<comment type="caution">
    <text evidence="2">The sequence shown here is derived from an EMBL/GenBank/DDBJ whole genome shotgun (WGS) entry which is preliminary data.</text>
</comment>
<reference evidence="2 3" key="1">
    <citation type="submission" date="2019-11" db="EMBL/GenBank/DDBJ databases">
        <title>Streptococcus uberis isolated from clinical mastitis cases on a southeastern Queensland dairy.</title>
        <authorList>
            <person name="Workentine M.L."/>
            <person name="Price R."/>
            <person name="Olchowy T."/>
        </authorList>
    </citation>
    <scope>NUCLEOTIDE SEQUENCE [LARGE SCALE GENOMIC DNA]</scope>
    <source>
        <strain evidence="2 3">OLC4459-A17</strain>
    </source>
</reference>
<dbReference type="GO" id="GO:0003677">
    <property type="term" value="F:DNA binding"/>
    <property type="evidence" value="ECO:0007669"/>
    <property type="project" value="UniProtKB-KW"/>
</dbReference>
<dbReference type="Proteomes" id="UP000483839">
    <property type="component" value="Unassembled WGS sequence"/>
</dbReference>
<organism evidence="2 3">
    <name type="scientific">Streptococcus uberis</name>
    <dbReference type="NCBI Taxonomy" id="1349"/>
    <lineage>
        <taxon>Bacteria</taxon>
        <taxon>Bacillati</taxon>
        <taxon>Bacillota</taxon>
        <taxon>Bacilli</taxon>
        <taxon>Lactobacillales</taxon>
        <taxon>Streptococcaceae</taxon>
        <taxon>Streptococcus</taxon>
    </lineage>
</organism>
<proteinExistence type="predicted"/>
<dbReference type="SMART" id="SM00530">
    <property type="entry name" value="HTH_XRE"/>
    <property type="match status" value="1"/>
</dbReference>
<dbReference type="PROSITE" id="PS50943">
    <property type="entry name" value="HTH_CROC1"/>
    <property type="match status" value="1"/>
</dbReference>
<evidence type="ECO:0000313" key="2">
    <source>
        <dbReference type="EMBL" id="MTD00683.1"/>
    </source>
</evidence>
<protein>
    <submittedName>
        <fullName evidence="2">Helix-turn-helix domain-containing protein</fullName>
    </submittedName>
</protein>
<dbReference type="InterPro" id="IPR001387">
    <property type="entry name" value="Cro/C1-type_HTH"/>
</dbReference>
<dbReference type="PANTHER" id="PTHR46558:SF13">
    <property type="entry name" value="HTH-TYPE TRANSCRIPTIONAL REGULATOR IMMR"/>
    <property type="match status" value="1"/>
</dbReference>
<dbReference type="AlphaFoldDB" id="A0A2X4HH88"/>
<dbReference type="PANTHER" id="PTHR46558">
    <property type="entry name" value="TRACRIPTIONAL REGULATORY PROTEIN-RELATED-RELATED"/>
    <property type="match status" value="1"/>
</dbReference>
<dbReference type="Pfam" id="PF01381">
    <property type="entry name" value="HTH_3"/>
    <property type="match status" value="1"/>
</dbReference>
<name>A0A2X4HH88_STRUB</name>
<gene>
    <name evidence="2" type="ORF">GKS16_00045</name>
</gene>
<dbReference type="RefSeq" id="WP_012657574.1">
    <property type="nucleotide sequence ID" value="NZ_BAABQA010000004.1"/>
</dbReference>
<dbReference type="InterPro" id="IPR010982">
    <property type="entry name" value="Lambda_DNA-bd_dom_sf"/>
</dbReference>
<keyword evidence="1" id="KW-0238">DNA-binding</keyword>
<sequence>MTPFSSQLKILRQAKNLSQEALAEQLFISRQAISKWENGDATPDLENLVKLAEIFKVSLDELVLGKKIDSNQDDEEDDENLHLLTNREYVLNPETGRYEKRDGLTILIDIISEYWWIIFFAPILIMFIKLLINLF</sequence>
<evidence type="ECO:0000313" key="3">
    <source>
        <dbReference type="Proteomes" id="UP000483839"/>
    </source>
</evidence>
<dbReference type="Gene3D" id="1.10.260.40">
    <property type="entry name" value="lambda repressor-like DNA-binding domains"/>
    <property type="match status" value="1"/>
</dbReference>